<name>A0ABV9HZT5_9FLAO</name>
<reference evidence="2" key="1">
    <citation type="journal article" date="2019" name="Int. J. Syst. Evol. Microbiol.">
        <title>The Global Catalogue of Microorganisms (GCM) 10K type strain sequencing project: providing services to taxonomists for standard genome sequencing and annotation.</title>
        <authorList>
            <consortium name="The Broad Institute Genomics Platform"/>
            <consortium name="The Broad Institute Genome Sequencing Center for Infectious Disease"/>
            <person name="Wu L."/>
            <person name="Ma J."/>
        </authorList>
    </citation>
    <scope>NUCLEOTIDE SEQUENCE [LARGE SCALE GENOMIC DNA]</scope>
    <source>
        <strain evidence="2">YJ-61-S</strain>
    </source>
</reference>
<dbReference type="Pfam" id="PF20050">
    <property type="entry name" value="DUF6452"/>
    <property type="match status" value="1"/>
</dbReference>
<organism evidence="1 2">
    <name type="scientific">Dokdonia ponticola</name>
    <dbReference type="NCBI Taxonomy" id="2041041"/>
    <lineage>
        <taxon>Bacteria</taxon>
        <taxon>Pseudomonadati</taxon>
        <taxon>Bacteroidota</taxon>
        <taxon>Flavobacteriia</taxon>
        <taxon>Flavobacteriales</taxon>
        <taxon>Flavobacteriaceae</taxon>
        <taxon>Dokdonia</taxon>
    </lineage>
</organism>
<proteinExistence type="predicted"/>
<dbReference type="InterPro" id="IPR045607">
    <property type="entry name" value="DUF6452"/>
</dbReference>
<dbReference type="Proteomes" id="UP001596043">
    <property type="component" value="Unassembled WGS sequence"/>
</dbReference>
<dbReference type="EMBL" id="JBHSFV010000011">
    <property type="protein sequence ID" value="MFC4635672.1"/>
    <property type="molecule type" value="Genomic_DNA"/>
</dbReference>
<evidence type="ECO:0000313" key="2">
    <source>
        <dbReference type="Proteomes" id="UP001596043"/>
    </source>
</evidence>
<comment type="caution">
    <text evidence="1">The sequence shown here is derived from an EMBL/GenBank/DDBJ whole genome shotgun (WGS) entry which is preliminary data.</text>
</comment>
<gene>
    <name evidence="1" type="ORF">ACFO3O_17300</name>
</gene>
<keyword evidence="2" id="KW-1185">Reference proteome</keyword>
<evidence type="ECO:0000313" key="1">
    <source>
        <dbReference type="EMBL" id="MFC4635672.1"/>
    </source>
</evidence>
<dbReference type="RefSeq" id="WP_379981121.1">
    <property type="nucleotide sequence ID" value="NZ_JBHSFV010000011.1"/>
</dbReference>
<sequence>MTKRFSIIGSLLFIGTLLSSCERDDICAEATPVTPLLVIDFFDIENTTEPKIPTDLIVVENGETVGLSFNTSTISIPLRTNVDQTDFLFVLNANNESEENPENIDGLTITYVRTEEYISKACGFRVTYNALDATPSSQNDDFWIQEVLITNTTVEDETSAHIQIFF</sequence>
<accession>A0ABV9HZT5</accession>
<dbReference type="PROSITE" id="PS51257">
    <property type="entry name" value="PROKAR_LIPOPROTEIN"/>
    <property type="match status" value="1"/>
</dbReference>
<protein>
    <submittedName>
        <fullName evidence="1">DUF6452 family protein</fullName>
    </submittedName>
</protein>